<keyword evidence="2" id="KW-1185">Reference proteome</keyword>
<gene>
    <name evidence="1" type="ORF">J6I44_14370</name>
</gene>
<dbReference type="EMBL" id="JAGGJA010000009">
    <property type="protein sequence ID" value="MCW9708048.1"/>
    <property type="molecule type" value="Genomic_DNA"/>
</dbReference>
<dbReference type="RefSeq" id="WP_265766834.1">
    <property type="nucleotide sequence ID" value="NZ_JAGGJA010000009.1"/>
</dbReference>
<dbReference type="Proteomes" id="UP001207918">
    <property type="component" value="Unassembled WGS sequence"/>
</dbReference>
<name>A0ABT3PQA9_9BACT</name>
<reference evidence="1 2" key="1">
    <citation type="submission" date="2021-03" db="EMBL/GenBank/DDBJ databases">
        <title>Aliifodinibius sp. nov., a new bacterium isolated from saline soil.</title>
        <authorList>
            <person name="Galisteo C."/>
            <person name="De La Haba R."/>
            <person name="Sanchez-Porro C."/>
            <person name="Ventosa A."/>
        </authorList>
    </citation>
    <scope>NUCLEOTIDE SEQUENCE [LARGE SCALE GENOMIC DNA]</scope>
    <source>
        <strain evidence="1 2">1BSP15-2V2</strain>
    </source>
</reference>
<evidence type="ECO:0000313" key="1">
    <source>
        <dbReference type="EMBL" id="MCW9708048.1"/>
    </source>
</evidence>
<proteinExistence type="predicted"/>
<accession>A0ABT3PQA9</accession>
<comment type="caution">
    <text evidence="1">The sequence shown here is derived from an EMBL/GenBank/DDBJ whole genome shotgun (WGS) entry which is preliminary data.</text>
</comment>
<organism evidence="1 2">
    <name type="scientific">Fodinibius salsisoli</name>
    <dbReference type="NCBI Taxonomy" id="2820877"/>
    <lineage>
        <taxon>Bacteria</taxon>
        <taxon>Pseudomonadati</taxon>
        <taxon>Balneolota</taxon>
        <taxon>Balneolia</taxon>
        <taxon>Balneolales</taxon>
        <taxon>Balneolaceae</taxon>
        <taxon>Fodinibius</taxon>
    </lineage>
</organism>
<sequence length="190" mass="22134">MNQFPILDARLVKKYFEHLISKDPLLGQIQSHADIHLGGHRYEMDEEELITEKEKIGNTLEIKFSEIEDYDLEKLAIQLFESGQNHIQQVHEMMIKDLQKVTDLTGNVTSLEGKEITADHVIDTIEQIKIAFDEKGNPQYPQIIAGSELADKLSKLEVSEEQEKRLENIINKKRQKYFAEKRNRRLSFID</sequence>
<evidence type="ECO:0000313" key="2">
    <source>
        <dbReference type="Proteomes" id="UP001207918"/>
    </source>
</evidence>
<protein>
    <submittedName>
        <fullName evidence="1">Uncharacterized protein</fullName>
    </submittedName>
</protein>